<evidence type="ECO:0000256" key="1">
    <source>
        <dbReference type="SAM" id="Phobius"/>
    </source>
</evidence>
<protein>
    <submittedName>
        <fullName evidence="2">Uncharacterized protein</fullName>
    </submittedName>
</protein>
<keyword evidence="3" id="KW-1185">Reference proteome</keyword>
<evidence type="ECO:0000313" key="3">
    <source>
        <dbReference type="Proteomes" id="UP001233999"/>
    </source>
</evidence>
<keyword evidence="1" id="KW-1133">Transmembrane helix</keyword>
<comment type="caution">
    <text evidence="2">The sequence shown here is derived from an EMBL/GenBank/DDBJ whole genome shotgun (WGS) entry which is preliminary data.</text>
</comment>
<feature type="transmembrane region" description="Helical" evidence="1">
    <location>
        <begin position="20"/>
        <end position="43"/>
    </location>
</feature>
<gene>
    <name evidence="2" type="ORF">L9F63_010616</name>
</gene>
<dbReference type="Proteomes" id="UP001233999">
    <property type="component" value="Unassembled WGS sequence"/>
</dbReference>
<organism evidence="2 3">
    <name type="scientific">Diploptera punctata</name>
    <name type="common">Pacific beetle cockroach</name>
    <dbReference type="NCBI Taxonomy" id="6984"/>
    <lineage>
        <taxon>Eukaryota</taxon>
        <taxon>Metazoa</taxon>
        <taxon>Ecdysozoa</taxon>
        <taxon>Arthropoda</taxon>
        <taxon>Hexapoda</taxon>
        <taxon>Insecta</taxon>
        <taxon>Pterygota</taxon>
        <taxon>Neoptera</taxon>
        <taxon>Polyneoptera</taxon>
        <taxon>Dictyoptera</taxon>
        <taxon>Blattodea</taxon>
        <taxon>Blaberoidea</taxon>
        <taxon>Blaberidae</taxon>
        <taxon>Diplopterinae</taxon>
        <taxon>Diploptera</taxon>
    </lineage>
</organism>
<evidence type="ECO:0000313" key="2">
    <source>
        <dbReference type="EMBL" id="KAJ9598706.1"/>
    </source>
</evidence>
<accession>A0AAD8EQI1</accession>
<name>A0AAD8EQI1_DIPPU</name>
<dbReference type="EMBL" id="JASPKZ010001195">
    <property type="protein sequence ID" value="KAJ9598706.1"/>
    <property type="molecule type" value="Genomic_DNA"/>
</dbReference>
<keyword evidence="1" id="KW-0472">Membrane</keyword>
<reference evidence="2" key="2">
    <citation type="submission" date="2023-05" db="EMBL/GenBank/DDBJ databases">
        <authorList>
            <person name="Fouks B."/>
        </authorList>
    </citation>
    <scope>NUCLEOTIDE SEQUENCE</scope>
    <source>
        <strain evidence="2">Stay&amp;Tobe</strain>
        <tissue evidence="2">Testes</tissue>
    </source>
</reference>
<proteinExistence type="predicted"/>
<sequence length="53" mass="6114">MISEDESVPNTIVTLRHVQLILALYASCIACSFLLLLVEIVWYTHYKFRCLSP</sequence>
<keyword evidence="1" id="KW-0812">Transmembrane</keyword>
<reference evidence="2" key="1">
    <citation type="journal article" date="2023" name="IScience">
        <title>Live-bearing cockroach genome reveals convergent evolutionary mechanisms linked to viviparity in insects and beyond.</title>
        <authorList>
            <person name="Fouks B."/>
            <person name="Harrison M.C."/>
            <person name="Mikhailova A.A."/>
            <person name="Marchal E."/>
            <person name="English S."/>
            <person name="Carruthers M."/>
            <person name="Jennings E.C."/>
            <person name="Chiamaka E.L."/>
            <person name="Frigard R.A."/>
            <person name="Pippel M."/>
            <person name="Attardo G.M."/>
            <person name="Benoit J.B."/>
            <person name="Bornberg-Bauer E."/>
            <person name="Tobe S.S."/>
        </authorList>
    </citation>
    <scope>NUCLEOTIDE SEQUENCE</scope>
    <source>
        <strain evidence="2">Stay&amp;Tobe</strain>
    </source>
</reference>
<dbReference type="AlphaFoldDB" id="A0AAD8EQI1"/>